<dbReference type="GO" id="GO:0015627">
    <property type="term" value="C:type II protein secretion system complex"/>
    <property type="evidence" value="ECO:0007669"/>
    <property type="project" value="InterPro"/>
</dbReference>
<protein>
    <submittedName>
        <fullName evidence="5">Prepilin-type N-terminal cleavage/methylation domain-containing protein</fullName>
    </submittedName>
</protein>
<dbReference type="GO" id="GO:0030420">
    <property type="term" value="P:establishment of competence for transformation"/>
    <property type="evidence" value="ECO:0007669"/>
    <property type="project" value="UniProtKB-KW"/>
</dbReference>
<accession>A0A5D4RJ03</accession>
<dbReference type="GO" id="GO:0015628">
    <property type="term" value="P:protein secretion by the type II secretion system"/>
    <property type="evidence" value="ECO:0007669"/>
    <property type="project" value="InterPro"/>
</dbReference>
<evidence type="ECO:0000256" key="3">
    <source>
        <dbReference type="ARBA" id="ARBA00023287"/>
    </source>
</evidence>
<dbReference type="RefSeq" id="WP_148973647.1">
    <property type="nucleotide sequence ID" value="NZ_VTER01000002.1"/>
</dbReference>
<dbReference type="Pfam" id="PF07963">
    <property type="entry name" value="N_methyl"/>
    <property type="match status" value="1"/>
</dbReference>
<keyword evidence="2" id="KW-0488">Methylation</keyword>
<evidence type="ECO:0000256" key="2">
    <source>
        <dbReference type="ARBA" id="ARBA00022481"/>
    </source>
</evidence>
<comment type="caution">
    <text evidence="5">The sequence shown here is derived from an EMBL/GenBank/DDBJ whole genome shotgun (WGS) entry which is preliminary data.</text>
</comment>
<comment type="subcellular location">
    <subcellularLocation>
        <location evidence="1">Cell surface</location>
    </subcellularLocation>
</comment>
<dbReference type="InterPro" id="IPR000983">
    <property type="entry name" value="Bac_GSPG_pilin"/>
</dbReference>
<dbReference type="AlphaFoldDB" id="A0A5D4RJ03"/>
<evidence type="ECO:0000313" key="6">
    <source>
        <dbReference type="Proteomes" id="UP000322139"/>
    </source>
</evidence>
<evidence type="ECO:0000256" key="1">
    <source>
        <dbReference type="ARBA" id="ARBA00004241"/>
    </source>
</evidence>
<dbReference type="SUPFAM" id="SSF54523">
    <property type="entry name" value="Pili subunits"/>
    <property type="match status" value="1"/>
</dbReference>
<organism evidence="5 6">
    <name type="scientific">Bacillus infantis</name>
    <dbReference type="NCBI Taxonomy" id="324767"/>
    <lineage>
        <taxon>Bacteria</taxon>
        <taxon>Bacillati</taxon>
        <taxon>Bacillota</taxon>
        <taxon>Bacilli</taxon>
        <taxon>Bacillales</taxon>
        <taxon>Bacillaceae</taxon>
        <taxon>Bacillus</taxon>
    </lineage>
</organism>
<feature type="transmembrane region" description="Helical" evidence="4">
    <location>
        <begin position="20"/>
        <end position="41"/>
    </location>
</feature>
<dbReference type="Proteomes" id="UP000322139">
    <property type="component" value="Unassembled WGS sequence"/>
</dbReference>
<sequence>MFKKAQKLKNEKGLTLIELLAVIVILGIIAAIAIPSIGGIIQKSKEDAVKADAIAVLNAAKVYVAANPLADAGTATIPDDDLEQYVEKVSLAKDYSVTYDGKDYKINGSGVAGNITITFNDATVEQINESKKGTKVIGTVTGG</sequence>
<dbReference type="EMBL" id="VTER01000002">
    <property type="protein sequence ID" value="TYS51277.1"/>
    <property type="molecule type" value="Genomic_DNA"/>
</dbReference>
<keyword evidence="3" id="KW-0178">Competence</keyword>
<dbReference type="Gene3D" id="3.30.700.10">
    <property type="entry name" value="Glycoprotein, Type 4 Pilin"/>
    <property type="match status" value="1"/>
</dbReference>
<keyword evidence="4" id="KW-1133">Transmembrane helix</keyword>
<evidence type="ECO:0000313" key="5">
    <source>
        <dbReference type="EMBL" id="TYS51277.1"/>
    </source>
</evidence>
<dbReference type="PROSITE" id="PS00409">
    <property type="entry name" value="PROKAR_NTER_METHYL"/>
    <property type="match status" value="1"/>
</dbReference>
<keyword evidence="4" id="KW-0812">Transmembrane</keyword>
<dbReference type="InterPro" id="IPR012902">
    <property type="entry name" value="N_methyl_site"/>
</dbReference>
<dbReference type="GO" id="GO:0009986">
    <property type="term" value="C:cell surface"/>
    <property type="evidence" value="ECO:0007669"/>
    <property type="project" value="UniProtKB-SubCell"/>
</dbReference>
<proteinExistence type="predicted"/>
<name>A0A5D4RJ03_9BACI</name>
<evidence type="ECO:0000256" key="4">
    <source>
        <dbReference type="SAM" id="Phobius"/>
    </source>
</evidence>
<keyword evidence="4" id="KW-0472">Membrane</keyword>
<dbReference type="InterPro" id="IPR045584">
    <property type="entry name" value="Pilin-like"/>
</dbReference>
<dbReference type="NCBIfam" id="TIGR02532">
    <property type="entry name" value="IV_pilin_GFxxxE"/>
    <property type="match status" value="1"/>
</dbReference>
<reference evidence="5 6" key="1">
    <citation type="submission" date="2019-08" db="EMBL/GenBank/DDBJ databases">
        <title>Bacillus genomes from the desert of Cuatro Cienegas, Coahuila.</title>
        <authorList>
            <person name="Olmedo-Alvarez G."/>
        </authorList>
    </citation>
    <scope>NUCLEOTIDE SEQUENCE [LARGE SCALE GENOMIC DNA]</scope>
    <source>
        <strain evidence="5 6">CH446_14T</strain>
    </source>
</reference>
<gene>
    <name evidence="5" type="ORF">FZD51_04395</name>
</gene>
<dbReference type="PRINTS" id="PR00813">
    <property type="entry name" value="BCTERIALGSPG"/>
</dbReference>